<evidence type="ECO:0000313" key="2">
    <source>
        <dbReference type="Proteomes" id="UP001177021"/>
    </source>
</evidence>
<reference evidence="1" key="1">
    <citation type="submission" date="2023-10" db="EMBL/GenBank/DDBJ databases">
        <authorList>
            <person name="Rodriguez Cubillos JULIANA M."/>
            <person name="De Vega J."/>
        </authorList>
    </citation>
    <scope>NUCLEOTIDE SEQUENCE</scope>
</reference>
<sequence length="71" mass="7861">MVSSVSASHLCISTIILQRITSEMDVPLESFLGFLMFFQVSISESALNSCEQLTCCAYRASEATYRITTID</sequence>
<keyword evidence="2" id="KW-1185">Reference proteome</keyword>
<protein>
    <submittedName>
        <fullName evidence="1">Uncharacterized protein</fullName>
    </submittedName>
</protein>
<dbReference type="Proteomes" id="UP001177021">
    <property type="component" value="Unassembled WGS sequence"/>
</dbReference>
<proteinExistence type="predicted"/>
<accession>A0ACB0LX43</accession>
<comment type="caution">
    <text evidence="1">The sequence shown here is derived from an EMBL/GenBank/DDBJ whole genome shotgun (WGS) entry which is preliminary data.</text>
</comment>
<organism evidence="1 2">
    <name type="scientific">Trifolium pratense</name>
    <name type="common">Red clover</name>
    <dbReference type="NCBI Taxonomy" id="57577"/>
    <lineage>
        <taxon>Eukaryota</taxon>
        <taxon>Viridiplantae</taxon>
        <taxon>Streptophyta</taxon>
        <taxon>Embryophyta</taxon>
        <taxon>Tracheophyta</taxon>
        <taxon>Spermatophyta</taxon>
        <taxon>Magnoliopsida</taxon>
        <taxon>eudicotyledons</taxon>
        <taxon>Gunneridae</taxon>
        <taxon>Pentapetalae</taxon>
        <taxon>rosids</taxon>
        <taxon>fabids</taxon>
        <taxon>Fabales</taxon>
        <taxon>Fabaceae</taxon>
        <taxon>Papilionoideae</taxon>
        <taxon>50 kb inversion clade</taxon>
        <taxon>NPAAA clade</taxon>
        <taxon>Hologalegina</taxon>
        <taxon>IRL clade</taxon>
        <taxon>Trifolieae</taxon>
        <taxon>Trifolium</taxon>
    </lineage>
</organism>
<gene>
    <name evidence="1" type="ORF">MILVUS5_LOCUS36589</name>
</gene>
<name>A0ACB0LX43_TRIPR</name>
<dbReference type="EMBL" id="CASHSV030000716">
    <property type="protein sequence ID" value="CAJ2673055.1"/>
    <property type="molecule type" value="Genomic_DNA"/>
</dbReference>
<evidence type="ECO:0000313" key="1">
    <source>
        <dbReference type="EMBL" id="CAJ2673055.1"/>
    </source>
</evidence>